<name>A0A9N9VSC9_9HYPO</name>
<keyword evidence="1" id="KW-0732">Signal</keyword>
<keyword evidence="3" id="KW-1185">Reference proteome</keyword>
<dbReference type="AlphaFoldDB" id="A0A9N9VSC9"/>
<organism evidence="2 3">
    <name type="scientific">Clonostachys rhizophaga</name>
    <dbReference type="NCBI Taxonomy" id="160324"/>
    <lineage>
        <taxon>Eukaryota</taxon>
        <taxon>Fungi</taxon>
        <taxon>Dikarya</taxon>
        <taxon>Ascomycota</taxon>
        <taxon>Pezizomycotina</taxon>
        <taxon>Sordariomycetes</taxon>
        <taxon>Hypocreomycetidae</taxon>
        <taxon>Hypocreales</taxon>
        <taxon>Bionectriaceae</taxon>
        <taxon>Clonostachys</taxon>
    </lineage>
</organism>
<comment type="caution">
    <text evidence="2">The sequence shown here is derived from an EMBL/GenBank/DDBJ whole genome shotgun (WGS) entry which is preliminary data.</text>
</comment>
<evidence type="ECO:0000313" key="3">
    <source>
        <dbReference type="Proteomes" id="UP000696573"/>
    </source>
</evidence>
<feature type="signal peptide" evidence="1">
    <location>
        <begin position="1"/>
        <end position="19"/>
    </location>
</feature>
<evidence type="ECO:0000313" key="2">
    <source>
        <dbReference type="EMBL" id="CAH0028176.1"/>
    </source>
</evidence>
<accession>A0A9N9VSC9</accession>
<reference evidence="2" key="1">
    <citation type="submission" date="2021-10" db="EMBL/GenBank/DDBJ databases">
        <authorList>
            <person name="Piombo E."/>
        </authorList>
    </citation>
    <scope>NUCLEOTIDE SEQUENCE</scope>
</reference>
<dbReference type="OrthoDB" id="5174151at2759"/>
<evidence type="ECO:0000256" key="1">
    <source>
        <dbReference type="SAM" id="SignalP"/>
    </source>
</evidence>
<dbReference type="Proteomes" id="UP000696573">
    <property type="component" value="Unassembled WGS sequence"/>
</dbReference>
<dbReference type="EMBL" id="CABFNQ020000730">
    <property type="protein sequence ID" value="CAH0028176.1"/>
    <property type="molecule type" value="Genomic_DNA"/>
</dbReference>
<sequence length="76" mass="8396">MGVSSTTIVALLLPALAYAQIDREKVVTKYNVVRTSLINDTQTPLQVGNGDFAFNMDNTGMQVYAYADIYFDPKTD</sequence>
<gene>
    <name evidence="2" type="ORF">CRHIZ90672A_00002151</name>
</gene>
<proteinExistence type="predicted"/>
<feature type="chain" id="PRO_5040204647" evidence="1">
    <location>
        <begin position="20"/>
        <end position="76"/>
    </location>
</feature>
<protein>
    <submittedName>
        <fullName evidence="2">Uncharacterized protein</fullName>
    </submittedName>
</protein>